<dbReference type="Pfam" id="PF25209">
    <property type="entry name" value="Phage_capsid_4"/>
    <property type="match status" value="1"/>
</dbReference>
<proteinExistence type="predicted"/>
<reference evidence="2 3" key="1">
    <citation type="submission" date="2019-09" db="EMBL/GenBank/DDBJ databases">
        <title>Actinomadura physcomitrii sp. nov., a novel actinomycete isolated from moss [Physcomitrium sphaericum (Ludw) Fuernr].</title>
        <authorList>
            <person name="Zhuang X."/>
            <person name="Liu C."/>
        </authorList>
    </citation>
    <scope>NUCLEOTIDE SEQUENCE [LARGE SCALE GENOMIC DNA]</scope>
    <source>
        <strain evidence="2 3">HMC1</strain>
    </source>
</reference>
<organism evidence="2 3">
    <name type="scientific">Actinomadura rudentiformis</name>
    <dbReference type="NCBI Taxonomy" id="359158"/>
    <lineage>
        <taxon>Bacteria</taxon>
        <taxon>Bacillati</taxon>
        <taxon>Actinomycetota</taxon>
        <taxon>Actinomycetes</taxon>
        <taxon>Streptosporangiales</taxon>
        <taxon>Thermomonosporaceae</taxon>
        <taxon>Actinomadura</taxon>
    </lineage>
</organism>
<gene>
    <name evidence="2" type="ORF">F8566_20240</name>
</gene>
<name>A0A6H9YXL8_9ACTN</name>
<dbReference type="AlphaFoldDB" id="A0A6H9YXL8"/>
<comment type="caution">
    <text evidence="2">The sequence shown here is derived from an EMBL/GenBank/DDBJ whole genome shotgun (WGS) entry which is preliminary data.</text>
</comment>
<evidence type="ECO:0000313" key="2">
    <source>
        <dbReference type="EMBL" id="KAB2347344.1"/>
    </source>
</evidence>
<dbReference type="Proteomes" id="UP000468735">
    <property type="component" value="Unassembled WGS sequence"/>
</dbReference>
<protein>
    <submittedName>
        <fullName evidence="2">Uncharacterized protein</fullName>
    </submittedName>
</protein>
<evidence type="ECO:0000313" key="3">
    <source>
        <dbReference type="Proteomes" id="UP000468735"/>
    </source>
</evidence>
<dbReference type="OrthoDB" id="3830856at2"/>
<accession>A0A6H9YXL8</accession>
<feature type="region of interest" description="Disordered" evidence="1">
    <location>
        <begin position="1"/>
        <end position="20"/>
    </location>
</feature>
<keyword evidence="3" id="KW-1185">Reference proteome</keyword>
<dbReference type="RefSeq" id="WP_151562090.1">
    <property type="nucleotide sequence ID" value="NZ_WBMT01000009.1"/>
</dbReference>
<evidence type="ECO:0000256" key="1">
    <source>
        <dbReference type="SAM" id="MobiDB-lite"/>
    </source>
</evidence>
<dbReference type="EMBL" id="WBMT01000009">
    <property type="protein sequence ID" value="KAB2347344.1"/>
    <property type="molecule type" value="Genomic_DNA"/>
</dbReference>
<sequence>MSNLTTLPDEGTRSAEEASPSWLREGVGRGIRGVRQRREADPIYQASLVEAARLYQRAVHGNRRALLDFEEAMTTSDFSLLFADILDRQVLGAYQDWPSTWQMYARRGTVRDFRTVKRFALDGASATLDEVPERGEYPEAAVVPSEYEYKVTKRGRRLDWTWEMRVNDDLDSFRELPLILGRAGRMTEDKFVTQLYASASGPNSTFFSAGHANIVTGNPVLSVDALEDAMTTLAAQRDTDGNPIFIDKMNLVVPPALEVVANNILNAIQIDAASGGGDGTGNNQLRVNNWLARRITPVVNPWLPIVSATANGNTSWYLIGQTMAGRPAMEVGFLRGHEMPEVFVKAPDSLRVGGGIGPVEDGDFETDAIRHKVRHVLGGVLMDYKMAVASNGSGA</sequence>